<dbReference type="EMBL" id="VDEP01000074">
    <property type="protein sequence ID" value="KAA1133013.1"/>
    <property type="molecule type" value="Genomic_DNA"/>
</dbReference>
<feature type="compositionally biased region" description="Basic residues" evidence="1">
    <location>
        <begin position="250"/>
        <end position="267"/>
    </location>
</feature>
<organism evidence="2 4">
    <name type="scientific">Puccinia graminis f. sp. tritici</name>
    <dbReference type="NCBI Taxonomy" id="56615"/>
    <lineage>
        <taxon>Eukaryota</taxon>
        <taxon>Fungi</taxon>
        <taxon>Dikarya</taxon>
        <taxon>Basidiomycota</taxon>
        <taxon>Pucciniomycotina</taxon>
        <taxon>Pucciniomycetes</taxon>
        <taxon>Pucciniales</taxon>
        <taxon>Pucciniaceae</taxon>
        <taxon>Puccinia</taxon>
    </lineage>
</organism>
<feature type="compositionally biased region" description="Low complexity" evidence="1">
    <location>
        <begin position="41"/>
        <end position="56"/>
    </location>
</feature>
<feature type="region of interest" description="Disordered" evidence="1">
    <location>
        <begin position="331"/>
        <end position="350"/>
    </location>
</feature>
<protein>
    <submittedName>
        <fullName evidence="2">Uncharacterized protein</fullName>
    </submittedName>
</protein>
<feature type="region of interest" description="Disordered" evidence="1">
    <location>
        <begin position="1"/>
        <end position="65"/>
    </location>
</feature>
<dbReference type="Proteomes" id="UP000325313">
    <property type="component" value="Unassembled WGS sequence"/>
</dbReference>
<gene>
    <name evidence="2" type="ORF">PGT21_028692</name>
    <name evidence="3" type="ORF">PGTUg99_022448</name>
</gene>
<feature type="region of interest" description="Disordered" evidence="1">
    <location>
        <begin position="644"/>
        <end position="667"/>
    </location>
</feature>
<reference evidence="4 5" key="1">
    <citation type="submission" date="2019-05" db="EMBL/GenBank/DDBJ databases">
        <title>Emergence of the Ug99 lineage of the wheat stem rust pathogen through somatic hybridization.</title>
        <authorList>
            <person name="Li F."/>
            <person name="Upadhyaya N.M."/>
            <person name="Sperschneider J."/>
            <person name="Matny O."/>
            <person name="Nguyen-Phuc H."/>
            <person name="Mago R."/>
            <person name="Raley C."/>
            <person name="Miller M.E."/>
            <person name="Silverstein K.A.T."/>
            <person name="Henningsen E."/>
            <person name="Hirsch C.D."/>
            <person name="Visser B."/>
            <person name="Pretorius Z.A."/>
            <person name="Steffenson B.J."/>
            <person name="Schwessinger B."/>
            <person name="Dodds P.N."/>
            <person name="Figueroa M."/>
        </authorList>
    </citation>
    <scope>NUCLEOTIDE SEQUENCE [LARGE SCALE GENOMIC DNA]</scope>
    <source>
        <strain evidence="2">21-0</strain>
        <strain evidence="3 5">Ug99</strain>
    </source>
</reference>
<comment type="caution">
    <text evidence="2">The sequence shown here is derived from an EMBL/GenBank/DDBJ whole genome shotgun (WGS) entry which is preliminary data.</text>
</comment>
<proteinExistence type="predicted"/>
<evidence type="ECO:0000313" key="2">
    <source>
        <dbReference type="EMBL" id="KAA1084469.1"/>
    </source>
</evidence>
<feature type="region of interest" description="Disordered" evidence="1">
    <location>
        <begin position="459"/>
        <end position="478"/>
    </location>
</feature>
<dbReference type="Proteomes" id="UP000324748">
    <property type="component" value="Unassembled WGS sequence"/>
</dbReference>
<feature type="region of interest" description="Disordered" evidence="1">
    <location>
        <begin position="375"/>
        <end position="397"/>
    </location>
</feature>
<feature type="region of interest" description="Disordered" evidence="1">
    <location>
        <begin position="486"/>
        <end position="527"/>
    </location>
</feature>
<feature type="compositionally biased region" description="Low complexity" evidence="1">
    <location>
        <begin position="148"/>
        <end position="158"/>
    </location>
</feature>
<evidence type="ECO:0000313" key="5">
    <source>
        <dbReference type="Proteomes" id="UP000325313"/>
    </source>
</evidence>
<evidence type="ECO:0000256" key="1">
    <source>
        <dbReference type="SAM" id="MobiDB-lite"/>
    </source>
</evidence>
<feature type="region of interest" description="Disordered" evidence="1">
    <location>
        <begin position="234"/>
        <end position="291"/>
    </location>
</feature>
<feature type="region of interest" description="Disordered" evidence="1">
    <location>
        <begin position="142"/>
        <end position="177"/>
    </location>
</feature>
<feature type="compositionally biased region" description="Low complexity" evidence="1">
    <location>
        <begin position="268"/>
        <end position="283"/>
    </location>
</feature>
<feature type="compositionally biased region" description="Polar residues" evidence="1">
    <location>
        <begin position="332"/>
        <end position="348"/>
    </location>
</feature>
<feature type="compositionally biased region" description="Low complexity" evidence="1">
    <location>
        <begin position="1"/>
        <end position="12"/>
    </location>
</feature>
<dbReference type="OrthoDB" id="2504303at2759"/>
<feature type="compositionally biased region" description="Polar residues" evidence="1">
    <location>
        <begin position="574"/>
        <end position="584"/>
    </location>
</feature>
<name>A0A5B0N9K3_PUCGR</name>
<accession>A0A5B0N9K3</accession>
<feature type="compositionally biased region" description="Acidic residues" evidence="1">
    <location>
        <begin position="385"/>
        <end position="395"/>
    </location>
</feature>
<dbReference type="EMBL" id="VSWC01000118">
    <property type="protein sequence ID" value="KAA1084469.1"/>
    <property type="molecule type" value="Genomic_DNA"/>
</dbReference>
<dbReference type="AlphaFoldDB" id="A0A5B0N9K3"/>
<sequence>MVQRKTTTNDSTRTTRNEPRHPNSSSKPHSEQNSESDSDSDSNNSNNSDSESSSSDTQPDTNHSDQEQTFILHRHLDYTYQRTPNQSTTTPGFDLFTARTWKLDDQQIDQFSQLNDTDLVQIHYPVPIKQEPVKKLTLADILPPQPQSTSTSTTSSSSVVYNHPPNKTRLSKLSSSPFAGPSVSSLYYSAYSSFAPCYDSTASSQTLHQARIQFQSKQRIDLWSRRADRYHHVLIDPSPAEPPVEPTSNNKKKKSNAPATRGRKRQKTSSSSVAASTPSSSPAKDLPVPISPTKVRQEIDATLLETSKLISNLQERQFDRLRISQDIHLDPSLSTPSMYPRQNPTPNQLVVPEPTREEIAEAYQLVQRLSSVIARRPRPGCTSQDDQDDQMDTSEADQSVIPTAEAIRKSYEVLAIGAGADSASERMVYSGLLPPANPVGIHESTLVSEPNPQLISVLEQSSRSSVSTPRLPMLSSAPQFLPHSLSTAASSRRDPSLSNARIGPAGPPATMLSNPPDLLPNRPAMNGQAVHNNISKLQLLQQQQQQQTPPVPVNQHHHPALQPDHSIPVRPALPSTTIIGSSSPLDHQRHLHHLQVQKLLATSYAKPATHLMSSPSLTTPVLPTIATPSLKPVAASLAANHHPHLLNSSPHLNPPAHPNHRALASSSSSLAASAASASAVAVASASNPTLH</sequence>
<feature type="region of interest" description="Disordered" evidence="1">
    <location>
        <begin position="539"/>
        <end position="584"/>
    </location>
</feature>
<evidence type="ECO:0000313" key="4">
    <source>
        <dbReference type="Proteomes" id="UP000324748"/>
    </source>
</evidence>
<keyword evidence="4" id="KW-1185">Reference proteome</keyword>
<evidence type="ECO:0000313" key="3">
    <source>
        <dbReference type="EMBL" id="KAA1133013.1"/>
    </source>
</evidence>